<organism evidence="3 4">
    <name type="scientific">Prolixibacter denitrificans</name>
    <dbReference type="NCBI Taxonomy" id="1541063"/>
    <lineage>
        <taxon>Bacteria</taxon>
        <taxon>Pseudomonadati</taxon>
        <taxon>Bacteroidota</taxon>
        <taxon>Bacteroidia</taxon>
        <taxon>Marinilabiliales</taxon>
        <taxon>Prolixibacteraceae</taxon>
        <taxon>Prolixibacter</taxon>
    </lineage>
</organism>
<keyword evidence="5" id="KW-1185">Reference proteome</keyword>
<reference evidence="2 5" key="2">
    <citation type="submission" date="2019-10" db="EMBL/GenBank/DDBJ databases">
        <title>Prolixibacter strains distinguished by the presence of nitrate reductase genes were adept at nitrate-dependent anaerobic corrosion of metallic iron and carbon steel.</title>
        <authorList>
            <person name="Iino T."/>
            <person name="Shono N."/>
            <person name="Ito K."/>
            <person name="Nakamura R."/>
            <person name="Sueoka K."/>
            <person name="Harayama S."/>
            <person name="Ohkuma M."/>
        </authorList>
    </citation>
    <scope>NUCLEOTIDE SEQUENCE [LARGE SCALE GENOMIC DNA]</scope>
    <source>
        <strain evidence="2 5">MIC1-1</strain>
    </source>
</reference>
<evidence type="ECO:0000313" key="4">
    <source>
        <dbReference type="Proteomes" id="UP000240621"/>
    </source>
</evidence>
<gene>
    <name evidence="3" type="ORF">CLV93_101199</name>
    <name evidence="2" type="ORF">JCM18694_01150</name>
</gene>
<dbReference type="InterPro" id="IPR036237">
    <property type="entry name" value="Xyl_isomerase-like_sf"/>
</dbReference>
<dbReference type="InterPro" id="IPR050312">
    <property type="entry name" value="IolE/XylAMocC-like"/>
</dbReference>
<dbReference type="Pfam" id="PF01261">
    <property type="entry name" value="AP_endonuc_2"/>
    <property type="match status" value="1"/>
</dbReference>
<dbReference type="AlphaFoldDB" id="A0A2P8CJV0"/>
<evidence type="ECO:0000313" key="2">
    <source>
        <dbReference type="EMBL" id="GET19869.1"/>
    </source>
</evidence>
<dbReference type="InterPro" id="IPR013022">
    <property type="entry name" value="Xyl_isomerase-like_TIM-brl"/>
</dbReference>
<sequence length="315" mass="35854">MTTKREFLKKLSLITVGGVLGGSAAPAFASKTLNKMAGPSKKVGLQIYSLGKELTDDVPNGMKKIADMGYSYIELAGYRDRKMGQYGMDEYRKIVEDAGLEIRSSHVNPDTREYNKGNVAQIADYWKKTVEDHVKLGATTLVQPGMPKIENHDDAALVCDVFNQAGEIAKDAGIKWGYHNHHMEFKRILTEEDKKKNAPWWMPVGDVIYDLMLNGTNPDLVFYEMDVYWTVMGQNDPLEYFEKYPDRFPVLHIKDREVLGQSGMMNFENIFNKAYENGLNSYYVELEQVKKGMNQFEGVKQCFDYLANASFVRNS</sequence>
<dbReference type="PANTHER" id="PTHR12110:SF41">
    <property type="entry name" value="INOSOSE DEHYDRATASE"/>
    <property type="match status" value="1"/>
</dbReference>
<protein>
    <submittedName>
        <fullName evidence="2 3">Sugar phosphate isomerase</fullName>
    </submittedName>
</protein>
<keyword evidence="3" id="KW-0413">Isomerase</keyword>
<evidence type="ECO:0000313" key="3">
    <source>
        <dbReference type="EMBL" id="PSK85247.1"/>
    </source>
</evidence>
<dbReference type="Proteomes" id="UP000396862">
    <property type="component" value="Unassembled WGS sequence"/>
</dbReference>
<dbReference type="PROSITE" id="PS51318">
    <property type="entry name" value="TAT"/>
    <property type="match status" value="1"/>
</dbReference>
<dbReference type="PANTHER" id="PTHR12110">
    <property type="entry name" value="HYDROXYPYRUVATE ISOMERASE"/>
    <property type="match status" value="1"/>
</dbReference>
<evidence type="ECO:0000259" key="1">
    <source>
        <dbReference type="Pfam" id="PF01261"/>
    </source>
</evidence>
<dbReference type="InterPro" id="IPR006311">
    <property type="entry name" value="TAT_signal"/>
</dbReference>
<evidence type="ECO:0000313" key="5">
    <source>
        <dbReference type="Proteomes" id="UP000396862"/>
    </source>
</evidence>
<dbReference type="Proteomes" id="UP000240621">
    <property type="component" value="Unassembled WGS sequence"/>
</dbReference>
<reference evidence="3 4" key="1">
    <citation type="submission" date="2018-03" db="EMBL/GenBank/DDBJ databases">
        <title>Genomic Encyclopedia of Archaeal and Bacterial Type Strains, Phase II (KMG-II): from individual species to whole genera.</title>
        <authorList>
            <person name="Goeker M."/>
        </authorList>
    </citation>
    <scope>NUCLEOTIDE SEQUENCE [LARGE SCALE GENOMIC DNA]</scope>
    <source>
        <strain evidence="3 4">DSM 27267</strain>
    </source>
</reference>
<dbReference type="EMBL" id="BLAU01000001">
    <property type="protein sequence ID" value="GET19869.1"/>
    <property type="molecule type" value="Genomic_DNA"/>
</dbReference>
<dbReference type="SUPFAM" id="SSF51658">
    <property type="entry name" value="Xylose isomerase-like"/>
    <property type="match status" value="1"/>
</dbReference>
<dbReference type="OrthoDB" id="9798407at2"/>
<name>A0A2P8CJV0_9BACT</name>
<feature type="domain" description="Xylose isomerase-like TIM barrel" evidence="1">
    <location>
        <begin position="63"/>
        <end position="298"/>
    </location>
</feature>
<comment type="caution">
    <text evidence="3">The sequence shown here is derived from an EMBL/GenBank/DDBJ whole genome shotgun (WGS) entry which is preliminary data.</text>
</comment>
<accession>A0A2P8CJV0</accession>
<dbReference type="GO" id="GO:0016853">
    <property type="term" value="F:isomerase activity"/>
    <property type="evidence" value="ECO:0007669"/>
    <property type="project" value="UniProtKB-KW"/>
</dbReference>
<dbReference type="Gene3D" id="3.20.20.150">
    <property type="entry name" value="Divalent-metal-dependent TIM barrel enzymes"/>
    <property type="match status" value="1"/>
</dbReference>
<dbReference type="RefSeq" id="WP_106540304.1">
    <property type="nucleotide sequence ID" value="NZ_BLAU01000001.1"/>
</dbReference>
<dbReference type="EMBL" id="PYGC01000001">
    <property type="protein sequence ID" value="PSK85247.1"/>
    <property type="molecule type" value="Genomic_DNA"/>
</dbReference>
<proteinExistence type="predicted"/>